<dbReference type="Proteomes" id="UP001498421">
    <property type="component" value="Unassembled WGS sequence"/>
</dbReference>
<name>A0ABR1IGN7_9HYPO</name>
<dbReference type="PANTHER" id="PTHR39153:SF1">
    <property type="entry name" value="AGR244WP"/>
    <property type="match status" value="1"/>
</dbReference>
<sequence length="129" mass="14650">MRATAMRSEEATDAAWEATKGALAGAGKWGAGAAILGVAGYFYSPLYRGTTIQFKVYDLMSWYTLVNAHPSLRYLQMSGMVLGSMIEADGRLRQYEHEMRTRRRWMREKAKWEQYEAELAREDAKGGKN</sequence>
<dbReference type="PANTHER" id="PTHR39153">
    <property type="entry name" value="AGR244WP"/>
    <property type="match status" value="1"/>
</dbReference>
<comment type="caution">
    <text evidence="1">The sequence shown here is derived from an EMBL/GenBank/DDBJ whole genome shotgun (WGS) entry which is preliminary data.</text>
</comment>
<gene>
    <name evidence="1" type="ORF">QQZ08_000604</name>
</gene>
<reference evidence="1 2" key="1">
    <citation type="journal article" date="2025" name="Microbiol. Resour. Announc.">
        <title>Draft genome sequences for Neonectria magnoliae and Neonectria punicea, canker pathogens of Liriodendron tulipifera and Acer saccharum in West Virginia.</title>
        <authorList>
            <person name="Petronek H.M."/>
            <person name="Kasson M.T."/>
            <person name="Metheny A.M."/>
            <person name="Stauder C.M."/>
            <person name="Lovett B."/>
            <person name="Lynch S.C."/>
            <person name="Garnas J.R."/>
            <person name="Kasson L.R."/>
            <person name="Stajich J.E."/>
        </authorList>
    </citation>
    <scope>NUCLEOTIDE SEQUENCE [LARGE SCALE GENOMIC DNA]</scope>
    <source>
        <strain evidence="1 2">NRRL 64651</strain>
    </source>
</reference>
<proteinExistence type="predicted"/>
<organism evidence="1 2">
    <name type="scientific">Neonectria magnoliae</name>
    <dbReference type="NCBI Taxonomy" id="2732573"/>
    <lineage>
        <taxon>Eukaryota</taxon>
        <taxon>Fungi</taxon>
        <taxon>Dikarya</taxon>
        <taxon>Ascomycota</taxon>
        <taxon>Pezizomycotina</taxon>
        <taxon>Sordariomycetes</taxon>
        <taxon>Hypocreomycetidae</taxon>
        <taxon>Hypocreales</taxon>
        <taxon>Nectriaceae</taxon>
        <taxon>Neonectria</taxon>
    </lineage>
</organism>
<evidence type="ECO:0000313" key="2">
    <source>
        <dbReference type="Proteomes" id="UP001498421"/>
    </source>
</evidence>
<evidence type="ECO:0008006" key="3">
    <source>
        <dbReference type="Google" id="ProtNLM"/>
    </source>
</evidence>
<dbReference type="InterPro" id="IPR038882">
    <property type="entry name" value="Rcf3"/>
</dbReference>
<dbReference type="EMBL" id="JAZAVK010000003">
    <property type="protein sequence ID" value="KAK7432744.1"/>
    <property type="molecule type" value="Genomic_DNA"/>
</dbReference>
<protein>
    <recommendedName>
        <fullName evidence="3">Imidazoleglycerol-phosphate dehydratase</fullName>
    </recommendedName>
</protein>
<accession>A0ABR1IGN7</accession>
<keyword evidence="2" id="KW-1185">Reference proteome</keyword>
<evidence type="ECO:0000313" key="1">
    <source>
        <dbReference type="EMBL" id="KAK7432744.1"/>
    </source>
</evidence>